<reference evidence="1" key="1">
    <citation type="submission" date="2023-11" db="EMBL/GenBank/DDBJ databases">
        <authorList>
            <person name="Poullet M."/>
        </authorList>
    </citation>
    <scope>NUCLEOTIDE SEQUENCE</scope>
    <source>
        <strain evidence="1">E1834</strain>
    </source>
</reference>
<sequence>MFSCWNESKGFLIFLDNLLIFLAIQSERVLPPSQTENNEIRIVSSCISTKRAIISCVKSSSSIETQTERSFLLDNPSFRFSEFGPTTTQFQHQIFTSLVSHPVSSLKNDNFSIFNLCKNNLLEQQLSEKPSTSGGLNKMTNTLPLIFDMDCQFKEQKVKELVEIQKCLFNRIDLSANRIATATDAANDWNRCFVLFIDFLKALPEIDKFPIEDQIIITKARFPAFHWALCALWTLETGIDKGICYCNGSYFPREPSLQCILVESKCVEKMFTVLVEPLSKLQLNEIEISLFYIIVIISSTIPDLSEKSKQKFSLLKQHYFSLLYNNIFCKIISNESSPTTTSNEASIQASVRAGHILILCSAITEMTHISSDNIQANNALQLLSMETWKIYQRIV</sequence>
<proteinExistence type="predicted"/>
<protein>
    <submittedName>
        <fullName evidence="1">Uncharacterized protein</fullName>
    </submittedName>
</protein>
<comment type="caution">
    <text evidence="1">The sequence shown here is derived from an EMBL/GenBank/DDBJ whole genome shotgun (WGS) entry which is preliminary data.</text>
</comment>
<name>A0ACB0Z840_MELEN</name>
<dbReference type="EMBL" id="CAVMJV010000027">
    <property type="protein sequence ID" value="CAK5075090.1"/>
    <property type="molecule type" value="Genomic_DNA"/>
</dbReference>
<dbReference type="Proteomes" id="UP001497535">
    <property type="component" value="Unassembled WGS sequence"/>
</dbReference>
<evidence type="ECO:0000313" key="1">
    <source>
        <dbReference type="EMBL" id="CAK5075090.1"/>
    </source>
</evidence>
<keyword evidence="2" id="KW-1185">Reference proteome</keyword>
<evidence type="ECO:0000313" key="2">
    <source>
        <dbReference type="Proteomes" id="UP001497535"/>
    </source>
</evidence>
<accession>A0ACB0Z840</accession>
<organism evidence="1 2">
    <name type="scientific">Meloidogyne enterolobii</name>
    <name type="common">Root-knot nematode worm</name>
    <name type="synonym">Meloidogyne mayaguensis</name>
    <dbReference type="NCBI Taxonomy" id="390850"/>
    <lineage>
        <taxon>Eukaryota</taxon>
        <taxon>Metazoa</taxon>
        <taxon>Ecdysozoa</taxon>
        <taxon>Nematoda</taxon>
        <taxon>Chromadorea</taxon>
        <taxon>Rhabditida</taxon>
        <taxon>Tylenchina</taxon>
        <taxon>Tylenchomorpha</taxon>
        <taxon>Tylenchoidea</taxon>
        <taxon>Meloidogynidae</taxon>
        <taxon>Meloidogyninae</taxon>
        <taxon>Meloidogyne</taxon>
    </lineage>
</organism>
<gene>
    <name evidence="1" type="ORF">MENTE1834_LOCUS21866</name>
</gene>